<evidence type="ECO:0008006" key="4">
    <source>
        <dbReference type="Google" id="ProtNLM"/>
    </source>
</evidence>
<dbReference type="EMBL" id="CP023344">
    <property type="protein sequence ID" value="ATC65777.1"/>
    <property type="molecule type" value="Genomic_DNA"/>
</dbReference>
<name>A0A290QBZ7_9BACT</name>
<dbReference type="SUPFAM" id="SSF51126">
    <property type="entry name" value="Pectin lyase-like"/>
    <property type="match status" value="1"/>
</dbReference>
<evidence type="ECO:0000313" key="2">
    <source>
        <dbReference type="EMBL" id="ATC65777.1"/>
    </source>
</evidence>
<accession>A0A290QBZ7</accession>
<dbReference type="KEGG" id="vbh:CMV30_18500"/>
<evidence type="ECO:0000313" key="3">
    <source>
        <dbReference type="Proteomes" id="UP000217265"/>
    </source>
</evidence>
<organism evidence="2 3">
    <name type="scientific">Nibricoccus aquaticus</name>
    <dbReference type="NCBI Taxonomy" id="2576891"/>
    <lineage>
        <taxon>Bacteria</taxon>
        <taxon>Pseudomonadati</taxon>
        <taxon>Verrucomicrobiota</taxon>
        <taxon>Opitutia</taxon>
        <taxon>Opitutales</taxon>
        <taxon>Opitutaceae</taxon>
        <taxon>Nibricoccus</taxon>
    </lineage>
</organism>
<proteinExistence type="predicted"/>
<reference evidence="2 3" key="1">
    <citation type="submission" date="2017-09" db="EMBL/GenBank/DDBJ databases">
        <title>Complete genome sequence of Verrucomicrobial strain HZ-65, isolated from freshwater.</title>
        <authorList>
            <person name="Choi A."/>
        </authorList>
    </citation>
    <scope>NUCLEOTIDE SEQUENCE [LARGE SCALE GENOMIC DNA]</scope>
    <source>
        <strain evidence="2 3">HZ-65</strain>
    </source>
</reference>
<dbReference type="RefSeq" id="WP_096057406.1">
    <property type="nucleotide sequence ID" value="NZ_CP023344.1"/>
</dbReference>
<feature type="region of interest" description="Disordered" evidence="1">
    <location>
        <begin position="243"/>
        <end position="269"/>
    </location>
</feature>
<gene>
    <name evidence="2" type="ORF">CMV30_18500</name>
</gene>
<keyword evidence="3" id="KW-1185">Reference proteome</keyword>
<dbReference type="Proteomes" id="UP000217265">
    <property type="component" value="Chromosome"/>
</dbReference>
<dbReference type="InterPro" id="IPR012334">
    <property type="entry name" value="Pectin_lyas_fold"/>
</dbReference>
<dbReference type="Gene3D" id="2.160.20.10">
    <property type="entry name" value="Single-stranded right-handed beta-helix, Pectin lyase-like"/>
    <property type="match status" value="1"/>
</dbReference>
<dbReference type="AlphaFoldDB" id="A0A290QBZ7"/>
<evidence type="ECO:0000256" key="1">
    <source>
        <dbReference type="SAM" id="MobiDB-lite"/>
    </source>
</evidence>
<protein>
    <recommendedName>
        <fullName evidence="4">DUF1565 domain-containing protein</fullName>
    </recommendedName>
</protein>
<dbReference type="InterPro" id="IPR011050">
    <property type="entry name" value="Pectin_lyase_fold/virulence"/>
</dbReference>
<sequence length="523" mass="56257">MSPRLFLLTTVFLATDIAAFTATLRVPQDYPLIQRAALAAAPGDTLIIAEGTYVENVVVTKPLIIQGAGPGKTIFIGKDRANAVLALNGKGGAISAANLTVRHEPAVQLPVDPNTTEPPIEDMAEALSIFSGDLTLKNIAVESSSGVGVNVADGKAIVENVTVNYAQSGGLYLYKTLPGTTVTGFVIRENKGTYDISVQQSVAEFKKLQLTQKESAVIQVSGTDSSATFHDLSADLKTKIDWTDGASADGPAKKTESTEAPASTEGEENNVDHAEVMDAYSQQRQAMRDEHQLATEPVRRQLARDLQASIKDKKTAGDYAATLGVYFKALLETYQPAETADFGVDQAITGELRAFYERFGAQATTDAIPTWPKHADFNEGMIQASYDWSITRAMKAGIEKARGEAWVKANSTKLDEYFSAWKNEKSKDPAVLAAAFLKGINFTAELLNAGEFSPENLIGSLRERTLKELNAFIAQAGYPAVAQLLRQIAADQANGLFTAPELQAALTPEQKRELFKAMRGGSK</sequence>
<dbReference type="OrthoDB" id="9795486at2"/>